<gene>
    <name evidence="3" type="ORF">MOO47_00055</name>
    <name evidence="4" type="ORF">MOO47_00060</name>
    <name evidence="1" type="ORF">MOO47_07570</name>
    <name evidence="2" type="ORF">MOO47_07575</name>
</gene>
<evidence type="ECO:0000313" key="5">
    <source>
        <dbReference type="Proteomes" id="UP000831947"/>
    </source>
</evidence>
<name>A0ABY4PCX4_9LACO</name>
<organism evidence="1 5">
    <name type="scientific">Bombilactobacillus thymidiniphilus</name>
    <dbReference type="NCBI Taxonomy" id="2923363"/>
    <lineage>
        <taxon>Bacteria</taxon>
        <taxon>Bacillati</taxon>
        <taxon>Bacillota</taxon>
        <taxon>Bacilli</taxon>
        <taxon>Lactobacillales</taxon>
        <taxon>Lactobacillaceae</taxon>
        <taxon>Bombilactobacillus</taxon>
    </lineage>
</organism>
<sequence length="48" mass="5751">MTKLMNYPNQYQFTLAENCRFARANCTCKMRLFLTVPKEYQPKNVTKD</sequence>
<dbReference type="Proteomes" id="UP000831947">
    <property type="component" value="Chromosome"/>
</dbReference>
<evidence type="ECO:0000313" key="4">
    <source>
        <dbReference type="EMBL" id="UQS83634.1"/>
    </source>
</evidence>
<dbReference type="EMBL" id="CP093365">
    <property type="protein sequence ID" value="UQS83633.1"/>
    <property type="molecule type" value="Genomic_DNA"/>
</dbReference>
<dbReference type="EMBL" id="CP093365">
    <property type="protein sequence ID" value="UQS83613.1"/>
    <property type="molecule type" value="Genomic_DNA"/>
</dbReference>
<evidence type="ECO:0000313" key="3">
    <source>
        <dbReference type="EMBL" id="UQS83633.1"/>
    </source>
</evidence>
<protein>
    <submittedName>
        <fullName evidence="1">Uncharacterized protein</fullName>
    </submittedName>
</protein>
<accession>A0ABY4PCX4</accession>
<proteinExistence type="predicted"/>
<evidence type="ECO:0000313" key="2">
    <source>
        <dbReference type="EMBL" id="UQS83614.1"/>
    </source>
</evidence>
<keyword evidence="5" id="KW-1185">Reference proteome</keyword>
<dbReference type="EMBL" id="CP093365">
    <property type="protein sequence ID" value="UQS83614.1"/>
    <property type="molecule type" value="Genomic_DNA"/>
</dbReference>
<reference evidence="1 5" key="1">
    <citation type="journal article" date="2022" name="Int. J. Syst. Evol. Microbiol.">
        <title>Apilactobacillus apisilvae sp. nov., Nicolia spurrieriana gen. nov. sp. nov., Bombilactobacillus folatiphilus sp. nov. and Bombilactobacillus thymidiniphilus sp. nov., four new lactic acid bacterial isolates from stingless bees Tetragonula carbonaria and Austroplebeia australis.</title>
        <authorList>
            <person name="Oliphant S.A."/>
            <person name="Watson-Haigh N.S."/>
            <person name="Sumby K.M."/>
            <person name="Gardner J."/>
            <person name="Groom S."/>
            <person name="Jiranek V."/>
        </authorList>
    </citation>
    <scope>NUCLEOTIDE SEQUENCE [LARGE SCALE GENOMIC DNA]</scope>
    <source>
        <strain evidence="1 5">SG4_A1</strain>
    </source>
</reference>
<evidence type="ECO:0000313" key="1">
    <source>
        <dbReference type="EMBL" id="UQS83613.1"/>
    </source>
</evidence>
<dbReference type="RefSeq" id="WP_249512839.1">
    <property type="nucleotide sequence ID" value="NZ_CP093365.1"/>
</dbReference>
<dbReference type="EMBL" id="CP093365">
    <property type="protein sequence ID" value="UQS83634.1"/>
    <property type="molecule type" value="Genomic_DNA"/>
</dbReference>